<dbReference type="PROSITE" id="PS50893">
    <property type="entry name" value="ABC_TRANSPORTER_2"/>
    <property type="match status" value="1"/>
</dbReference>
<dbReference type="PANTHER" id="PTHR43776:SF7">
    <property type="entry name" value="D,D-DIPEPTIDE TRANSPORT ATP-BINDING PROTEIN DDPF-RELATED"/>
    <property type="match status" value="1"/>
</dbReference>
<dbReference type="RefSeq" id="WP_281285768.1">
    <property type="nucleotide sequence ID" value="NZ_BAAAOR010000040.1"/>
</dbReference>
<evidence type="ECO:0000313" key="7">
    <source>
        <dbReference type="Proteomes" id="UP001500842"/>
    </source>
</evidence>
<dbReference type="InterPro" id="IPR017871">
    <property type="entry name" value="ABC_transporter-like_CS"/>
</dbReference>
<keyword evidence="3" id="KW-0547">Nucleotide-binding</keyword>
<comment type="similarity">
    <text evidence="1">Belongs to the ABC transporter superfamily.</text>
</comment>
<dbReference type="PANTHER" id="PTHR43776">
    <property type="entry name" value="TRANSPORT ATP-BINDING PROTEIN"/>
    <property type="match status" value="1"/>
</dbReference>
<proteinExistence type="inferred from homology"/>
<evidence type="ECO:0000256" key="3">
    <source>
        <dbReference type="ARBA" id="ARBA00022741"/>
    </source>
</evidence>
<keyword evidence="7" id="KW-1185">Reference proteome</keyword>
<evidence type="ECO:0000313" key="6">
    <source>
        <dbReference type="EMBL" id="GAA1544969.1"/>
    </source>
</evidence>
<gene>
    <name evidence="6" type="ORF">GCM10009788_54280</name>
</gene>
<sequence length="341" mass="37678">MTATREEENQVSAPEVVAPALVELEDLKVHFPITSGGLLRRQIGAVKAVDGVSFKIDRGETLGLVGESGSGKSTTGRAVLQLYRPTAGRVLFEGEDLARLKGKELRRMRRRSQMIFQDPSASLNPRMTVAEILGEPLHVHGLASGQAKVDRIHELLETVGLSRLVASRYPHEFSGGQRQRIGIARALAVEPQFIVADEPISALDVSVQAQVVNLLEDLQRRFNLAYLFVAHDLSVVRHLSDRVAVMYLGRIVEMADRDDFYRDPTHPYSQALLSAVPMPDPVAEATREQIILGGEIASPADPPSGCTFRTRCWKAQEVCVETQPLLVEVKPRHWSACHFPE</sequence>
<evidence type="ECO:0000256" key="1">
    <source>
        <dbReference type="ARBA" id="ARBA00005417"/>
    </source>
</evidence>
<dbReference type="SMART" id="SM00382">
    <property type="entry name" value="AAA"/>
    <property type="match status" value="1"/>
</dbReference>
<dbReference type="Gene3D" id="3.40.50.300">
    <property type="entry name" value="P-loop containing nucleotide triphosphate hydrolases"/>
    <property type="match status" value="1"/>
</dbReference>
<dbReference type="InterPro" id="IPR050319">
    <property type="entry name" value="ABC_transp_ATP-bind"/>
</dbReference>
<dbReference type="NCBIfam" id="TIGR01727">
    <property type="entry name" value="oligo_HPY"/>
    <property type="match status" value="1"/>
</dbReference>
<dbReference type="Proteomes" id="UP001500842">
    <property type="component" value="Unassembled WGS sequence"/>
</dbReference>
<evidence type="ECO:0000256" key="4">
    <source>
        <dbReference type="ARBA" id="ARBA00022840"/>
    </source>
</evidence>
<protein>
    <submittedName>
        <fullName evidence="6">Dipeptide ABC transporter ATP-binding protein</fullName>
    </submittedName>
</protein>
<dbReference type="GO" id="GO:0005524">
    <property type="term" value="F:ATP binding"/>
    <property type="evidence" value="ECO:0007669"/>
    <property type="project" value="UniProtKB-KW"/>
</dbReference>
<feature type="domain" description="ABC transporter" evidence="5">
    <location>
        <begin position="22"/>
        <end position="273"/>
    </location>
</feature>
<reference evidence="6 7" key="1">
    <citation type="journal article" date="2019" name="Int. J. Syst. Evol. Microbiol.">
        <title>The Global Catalogue of Microorganisms (GCM) 10K type strain sequencing project: providing services to taxonomists for standard genome sequencing and annotation.</title>
        <authorList>
            <consortium name="The Broad Institute Genomics Platform"/>
            <consortium name="The Broad Institute Genome Sequencing Center for Infectious Disease"/>
            <person name="Wu L."/>
            <person name="Ma J."/>
        </authorList>
    </citation>
    <scope>NUCLEOTIDE SEQUENCE [LARGE SCALE GENOMIC DNA]</scope>
    <source>
        <strain evidence="6 7">JCM 14942</strain>
    </source>
</reference>
<dbReference type="InterPro" id="IPR003593">
    <property type="entry name" value="AAA+_ATPase"/>
</dbReference>
<dbReference type="Pfam" id="PF08352">
    <property type="entry name" value="oligo_HPY"/>
    <property type="match status" value="1"/>
</dbReference>
<keyword evidence="2" id="KW-0813">Transport</keyword>
<dbReference type="Pfam" id="PF00005">
    <property type="entry name" value="ABC_tran"/>
    <property type="match status" value="1"/>
</dbReference>
<evidence type="ECO:0000256" key="2">
    <source>
        <dbReference type="ARBA" id="ARBA00022448"/>
    </source>
</evidence>
<dbReference type="SUPFAM" id="SSF52540">
    <property type="entry name" value="P-loop containing nucleoside triphosphate hydrolases"/>
    <property type="match status" value="1"/>
</dbReference>
<accession>A0ABN2BS68</accession>
<dbReference type="CDD" id="cd03257">
    <property type="entry name" value="ABC_NikE_OppD_transporters"/>
    <property type="match status" value="1"/>
</dbReference>
<comment type="caution">
    <text evidence="6">The sequence shown here is derived from an EMBL/GenBank/DDBJ whole genome shotgun (WGS) entry which is preliminary data.</text>
</comment>
<evidence type="ECO:0000259" key="5">
    <source>
        <dbReference type="PROSITE" id="PS50893"/>
    </source>
</evidence>
<dbReference type="PROSITE" id="PS00211">
    <property type="entry name" value="ABC_TRANSPORTER_1"/>
    <property type="match status" value="1"/>
</dbReference>
<organism evidence="6 7">
    <name type="scientific">Nocardioides humi</name>
    <dbReference type="NCBI Taxonomy" id="449461"/>
    <lineage>
        <taxon>Bacteria</taxon>
        <taxon>Bacillati</taxon>
        <taxon>Actinomycetota</taxon>
        <taxon>Actinomycetes</taxon>
        <taxon>Propionibacteriales</taxon>
        <taxon>Nocardioidaceae</taxon>
        <taxon>Nocardioides</taxon>
    </lineage>
</organism>
<name>A0ABN2BS68_9ACTN</name>
<dbReference type="InterPro" id="IPR003439">
    <property type="entry name" value="ABC_transporter-like_ATP-bd"/>
</dbReference>
<dbReference type="InterPro" id="IPR013563">
    <property type="entry name" value="Oligopep_ABC_C"/>
</dbReference>
<dbReference type="EMBL" id="BAAAOR010000040">
    <property type="protein sequence ID" value="GAA1544969.1"/>
    <property type="molecule type" value="Genomic_DNA"/>
</dbReference>
<keyword evidence="4 6" id="KW-0067">ATP-binding</keyword>
<dbReference type="InterPro" id="IPR027417">
    <property type="entry name" value="P-loop_NTPase"/>
</dbReference>